<proteinExistence type="predicted"/>
<accession>A0ABS5K2E8</accession>
<feature type="transmembrane region" description="Helical" evidence="1">
    <location>
        <begin position="6"/>
        <end position="28"/>
    </location>
</feature>
<gene>
    <name evidence="2" type="ORF">KEM10_23870</name>
</gene>
<keyword evidence="1" id="KW-0812">Transmembrane</keyword>
<dbReference type="Proteomes" id="UP000708576">
    <property type="component" value="Unassembled WGS sequence"/>
</dbReference>
<evidence type="ECO:0000313" key="3">
    <source>
        <dbReference type="Proteomes" id="UP000708576"/>
    </source>
</evidence>
<evidence type="ECO:0008006" key="4">
    <source>
        <dbReference type="Google" id="ProtNLM"/>
    </source>
</evidence>
<comment type="caution">
    <text evidence="2">The sequence shown here is derived from an EMBL/GenBank/DDBJ whole genome shotgun (WGS) entry which is preliminary data.</text>
</comment>
<reference evidence="2 3" key="1">
    <citation type="journal article" date="2015" name="Int. J. Syst. Evol. Microbiol.">
        <title>Carboxylicivirga linearis sp. nov., isolated from a sea cucumber culture pond.</title>
        <authorList>
            <person name="Wang F.Q."/>
            <person name="Zhou Y.X."/>
            <person name="Lin X.Z."/>
            <person name="Chen G.J."/>
            <person name="Du Z.J."/>
        </authorList>
    </citation>
    <scope>NUCLEOTIDE SEQUENCE [LARGE SCALE GENOMIC DNA]</scope>
    <source>
        <strain evidence="2 3">FB218</strain>
    </source>
</reference>
<sequence>MEEMTIKFYWVVIAGLSSLTVGVLSYIIRNAISKNATKETVDAKTDLLEKDIRHLTKELESCEGKFTVLHKRISDLRDSSKEIYVSKELFHQTIKQLNEKLDTILKFVEK</sequence>
<keyword evidence="1" id="KW-0472">Membrane</keyword>
<evidence type="ECO:0000256" key="1">
    <source>
        <dbReference type="SAM" id="Phobius"/>
    </source>
</evidence>
<keyword evidence="3" id="KW-1185">Reference proteome</keyword>
<dbReference type="RefSeq" id="WP_212220928.1">
    <property type="nucleotide sequence ID" value="NZ_JAGUCO010000110.1"/>
</dbReference>
<evidence type="ECO:0000313" key="2">
    <source>
        <dbReference type="EMBL" id="MBS2101340.1"/>
    </source>
</evidence>
<keyword evidence="1" id="KW-1133">Transmembrane helix</keyword>
<name>A0ABS5K2E8_9BACT</name>
<protein>
    <recommendedName>
        <fullName evidence="4">DUF2746 domain-containing protein</fullName>
    </recommendedName>
</protein>
<organism evidence="2 3">
    <name type="scientific">Carboxylicivirga linearis</name>
    <dbReference type="NCBI Taxonomy" id="1628157"/>
    <lineage>
        <taxon>Bacteria</taxon>
        <taxon>Pseudomonadati</taxon>
        <taxon>Bacteroidota</taxon>
        <taxon>Bacteroidia</taxon>
        <taxon>Marinilabiliales</taxon>
        <taxon>Marinilabiliaceae</taxon>
        <taxon>Carboxylicivirga</taxon>
    </lineage>
</organism>
<dbReference type="EMBL" id="JAGUCO010000110">
    <property type="protein sequence ID" value="MBS2101340.1"/>
    <property type="molecule type" value="Genomic_DNA"/>
</dbReference>